<reference evidence="4" key="1">
    <citation type="submission" date="2022-11" db="EMBL/GenBank/DDBJ databases">
        <authorList>
            <person name="Hyden B.L."/>
            <person name="Feng K."/>
            <person name="Yates T."/>
            <person name="Jawdy S."/>
            <person name="Smart L.B."/>
            <person name="Muchero W."/>
        </authorList>
    </citation>
    <scope>NUCLEOTIDE SEQUENCE</scope>
    <source>
        <tissue evidence="4">Shoot tip</tissue>
    </source>
</reference>
<evidence type="ECO:0000313" key="5">
    <source>
        <dbReference type="Proteomes" id="UP001151752"/>
    </source>
</evidence>
<dbReference type="AlphaFoldDB" id="A0A9Q0VEG7"/>
<dbReference type="GO" id="GO:2000601">
    <property type="term" value="P:positive regulation of Arp2/3 complex-mediated actin nucleation"/>
    <property type="evidence" value="ECO:0007669"/>
    <property type="project" value="TreeGrafter"/>
</dbReference>
<feature type="region of interest" description="Disordered" evidence="3">
    <location>
        <begin position="363"/>
        <end position="382"/>
    </location>
</feature>
<dbReference type="GO" id="GO:0003779">
    <property type="term" value="F:actin binding"/>
    <property type="evidence" value="ECO:0007669"/>
    <property type="project" value="UniProtKB-UniRule"/>
</dbReference>
<feature type="region of interest" description="Disordered" evidence="3">
    <location>
        <begin position="751"/>
        <end position="770"/>
    </location>
</feature>
<evidence type="ECO:0000256" key="3">
    <source>
        <dbReference type="SAM" id="MobiDB-lite"/>
    </source>
</evidence>
<comment type="subcellular location">
    <subcellularLocation>
        <location evidence="2">Cytoplasm</location>
        <location evidence="2">Cytoskeleton</location>
    </subcellularLocation>
</comment>
<comment type="similarity">
    <text evidence="1 2">Belongs to the SCAR/WAVE family.</text>
</comment>
<dbReference type="GO" id="GO:0034237">
    <property type="term" value="F:protein kinase A regulatory subunit binding"/>
    <property type="evidence" value="ECO:0007669"/>
    <property type="project" value="TreeGrafter"/>
</dbReference>
<dbReference type="InterPro" id="IPR028288">
    <property type="entry name" value="SCAR/WAVE_fam"/>
</dbReference>
<comment type="caution">
    <text evidence="4">The sequence shown here is derived from an EMBL/GenBank/DDBJ whole genome shotgun (WGS) entry which is preliminary data.</text>
</comment>
<dbReference type="GO" id="GO:0071933">
    <property type="term" value="F:Arp2/3 complex binding"/>
    <property type="evidence" value="ECO:0007669"/>
    <property type="project" value="TreeGrafter"/>
</dbReference>
<keyword evidence="2" id="KW-0206">Cytoskeleton</keyword>
<dbReference type="GO" id="GO:0005856">
    <property type="term" value="C:cytoskeleton"/>
    <property type="evidence" value="ECO:0007669"/>
    <property type="project" value="UniProtKB-SubCell"/>
</dbReference>
<dbReference type="Gene3D" id="1.20.5.340">
    <property type="match status" value="1"/>
</dbReference>
<evidence type="ECO:0000313" key="4">
    <source>
        <dbReference type="EMBL" id="KAJ6746902.1"/>
    </source>
</evidence>
<dbReference type="EMBL" id="JAPFFM010000009">
    <property type="protein sequence ID" value="KAJ6746902.1"/>
    <property type="molecule type" value="Genomic_DNA"/>
</dbReference>
<feature type="compositionally biased region" description="Polar residues" evidence="3">
    <location>
        <begin position="797"/>
        <end position="830"/>
    </location>
</feature>
<dbReference type="GO" id="GO:0030036">
    <property type="term" value="P:actin cytoskeleton organization"/>
    <property type="evidence" value="ECO:0007669"/>
    <property type="project" value="UniProtKB-UniRule"/>
</dbReference>
<name>A0A9Q0VEG7_9ROSI</name>
<gene>
    <name evidence="4" type="ORF">OIU74_029379</name>
</gene>
<reference evidence="4" key="2">
    <citation type="journal article" date="2023" name="Int. J. Mol. Sci.">
        <title>De Novo Assembly and Annotation of 11 Diverse Shrub Willow (Salix) Genomes Reveals Novel Gene Organization in Sex-Linked Regions.</title>
        <authorList>
            <person name="Hyden B."/>
            <person name="Feng K."/>
            <person name="Yates T.B."/>
            <person name="Jawdy S."/>
            <person name="Cereghino C."/>
            <person name="Smart L.B."/>
            <person name="Muchero W."/>
        </authorList>
    </citation>
    <scope>NUCLEOTIDE SEQUENCE</scope>
    <source>
        <tissue evidence="4">Shoot tip</tissue>
    </source>
</reference>
<sequence>MPLTRYQIRNEYSLADPELFKAADKDDPEALLEGVSMAGLVGVLRQLGKRFAAEIFHDLHEEAMTTAARGHGLMARVQQLEAEIPSIEKAFLSQTNHSPFFSSSGAYWHPNLQMEQNLITHGGFPRFVMDSYEECRGPPQLFLLDKFDVAGDGACLKRYTDPSFFKVETASSGIATVEVQRGTKIRKKKKGLRYKNEETPEVVPTSHAKLHELFLEERSENDHSDPARLVRLKRRLLNGSPFDLKPGKSYMQKFVLTPSPDHKQVCEDSVTRSPLKLTLDNSSESGYGIHEVSVVSPVKQSSYGGESTSSSPNEHEATLKTFVDELNGEPDSRIIKVLNPIVDREMDEYPLIAHKLAIEEESSVDADGKAEGTVNGDHSDDMTSEVENYMDALTTMDSGMETDNEYKPMNGQYFMDVRAHSIDSDANEEQLDVQANFSDSQSIGNSSQSEGGNSSFKKGMSTFSYSDTLSNLVDTASDGEGADPVAGSMVSPLAGPELDEASSGSTKPGSESPNSDKNGLNLADSSVALSDIPLQLGHNTSLTNSHKIHSVGEMDHEDPNMLTGTVVLVSNLSDLAFEKKGSDDSVNGVLQTDYAVEHSTMTPAEERFPHSALPVVELDSGVLSLPDSLDLGVPCSEVNTKLEEIPNGLDAEGNIAFTKVDITRGDAASFEHQSLSSDKPLLEGHVNLDDSVTETAQAEDMAVSTAASSEPLESLSIPEDPHLTRLDLDEVISAEPLSESQVQMEVTSIDWDSNPYKPVSEDHPNQEVSEVHNLSLDLSNQESESKDNHQHHYVKASNDTVSSPSCFLPESGNTLEQSTEVQDDQISAESSHTDNTNTLLSSQTSSAGYLVGTGIPLEDTMDLQSDKLDRGCLKLGEASSESTDLQSESSCLKDLSSQELLFQSFCQERNATVLETNPFDSALPGFGVLPCP</sequence>
<accession>A0A9Q0VEG7</accession>
<feature type="region of interest" description="Disordered" evidence="3">
    <location>
        <begin position="780"/>
        <end position="841"/>
    </location>
</feature>
<dbReference type="PANTHER" id="PTHR12902">
    <property type="entry name" value="WASP-1"/>
    <property type="match status" value="1"/>
</dbReference>
<protein>
    <recommendedName>
        <fullName evidence="2">Protein SCAR</fullName>
    </recommendedName>
    <alternativeName>
        <fullName evidence="2">Protein WAVE</fullName>
    </alternativeName>
</protein>
<proteinExistence type="inferred from homology"/>
<dbReference type="Proteomes" id="UP001151752">
    <property type="component" value="Chromosome 6"/>
</dbReference>
<organism evidence="4 5">
    <name type="scientific">Salix koriyanagi</name>
    <dbReference type="NCBI Taxonomy" id="2511006"/>
    <lineage>
        <taxon>Eukaryota</taxon>
        <taxon>Viridiplantae</taxon>
        <taxon>Streptophyta</taxon>
        <taxon>Embryophyta</taxon>
        <taxon>Tracheophyta</taxon>
        <taxon>Spermatophyta</taxon>
        <taxon>Magnoliopsida</taxon>
        <taxon>eudicotyledons</taxon>
        <taxon>Gunneridae</taxon>
        <taxon>Pentapetalae</taxon>
        <taxon>rosids</taxon>
        <taxon>fabids</taxon>
        <taxon>Malpighiales</taxon>
        <taxon>Salicaceae</taxon>
        <taxon>Saliceae</taxon>
        <taxon>Salix</taxon>
    </lineage>
</organism>
<dbReference type="Gene3D" id="6.10.280.150">
    <property type="match status" value="1"/>
</dbReference>
<dbReference type="PANTHER" id="PTHR12902:SF1">
    <property type="entry name" value="WISKOTT-ALDRICH SYNDROME PROTEIN FAMILY MEMBER"/>
    <property type="match status" value="1"/>
</dbReference>
<evidence type="ECO:0000256" key="1">
    <source>
        <dbReference type="ARBA" id="ARBA00006993"/>
    </source>
</evidence>
<evidence type="ECO:0000256" key="2">
    <source>
        <dbReference type="RuleBase" id="RU367034"/>
    </source>
</evidence>
<feature type="compositionally biased region" description="Polar residues" evidence="3">
    <location>
        <begin position="502"/>
        <end position="522"/>
    </location>
</feature>
<keyword evidence="2" id="KW-0963">Cytoplasm</keyword>
<comment type="function">
    <text evidence="2">Involved in regulation of actin and microtubule organization. Part of a WAVE complex that activates the Arp2/3 complex.</text>
</comment>
<keyword evidence="2" id="KW-0009">Actin-binding</keyword>
<keyword evidence="5" id="KW-1185">Reference proteome</keyword>
<feature type="region of interest" description="Disordered" evidence="3">
    <location>
        <begin position="474"/>
        <end position="522"/>
    </location>
</feature>